<dbReference type="EMBL" id="CP015878">
    <property type="protein sequence ID" value="ANI16950.1"/>
    <property type="molecule type" value="Genomic_DNA"/>
</dbReference>
<feature type="signal peptide" evidence="1">
    <location>
        <begin position="1"/>
        <end position="18"/>
    </location>
</feature>
<proteinExistence type="predicted"/>
<organism evidence="2 3">
    <name type="scientific">Pseudomonas citronellolis</name>
    <dbReference type="NCBI Taxonomy" id="53408"/>
    <lineage>
        <taxon>Bacteria</taxon>
        <taxon>Pseudomonadati</taxon>
        <taxon>Pseudomonadota</taxon>
        <taxon>Gammaproteobacteria</taxon>
        <taxon>Pseudomonadales</taxon>
        <taxon>Pseudomonadaceae</taxon>
        <taxon>Pseudomonas</taxon>
    </lineage>
</organism>
<reference evidence="2 3" key="1">
    <citation type="submission" date="2016-05" db="EMBL/GenBank/DDBJ databases">
        <title>Genome Sequence of Pseudomonas citronellolis Strain SJTE-3, an Estrogens and Persistent Organic Pollutants degradation strain.</title>
        <authorList>
            <person name="Liang R."/>
        </authorList>
    </citation>
    <scope>NUCLEOTIDE SEQUENCE [LARGE SCALE GENOMIC DNA]</scope>
    <source>
        <strain evidence="2 3">SJTE-3</strain>
    </source>
</reference>
<dbReference type="AlphaFoldDB" id="A0A1A9KIJ5"/>
<gene>
    <name evidence="2" type="ORF">A9C11_24550</name>
</gene>
<keyword evidence="1" id="KW-0732">Signal</keyword>
<protein>
    <submittedName>
        <fullName evidence="2">Uncharacterized protein</fullName>
    </submittedName>
</protein>
<feature type="chain" id="PRO_5008391786" evidence="1">
    <location>
        <begin position="19"/>
        <end position="102"/>
    </location>
</feature>
<sequence length="102" mass="10888">MKALLPLLLLGLTPVALAHAPFLECKALDAERIRCLGGFSDGSQAPGVKLRVLGHDGQTLLEERLGADSSLTFQRPAVPYFVLFDVGPGYRAEVDSRDIAGP</sequence>
<dbReference type="Proteomes" id="UP000077748">
    <property type="component" value="Chromosome"/>
</dbReference>
<evidence type="ECO:0000313" key="2">
    <source>
        <dbReference type="EMBL" id="ANI16950.1"/>
    </source>
</evidence>
<evidence type="ECO:0000313" key="3">
    <source>
        <dbReference type="Proteomes" id="UP000077748"/>
    </source>
</evidence>
<evidence type="ECO:0000256" key="1">
    <source>
        <dbReference type="SAM" id="SignalP"/>
    </source>
</evidence>
<name>A0A1A9KIJ5_9PSED</name>
<dbReference type="RefSeq" id="WP_064584150.1">
    <property type="nucleotide sequence ID" value="NZ_CP015878.1"/>
</dbReference>
<accession>A0A1A9KIJ5</accession>